<evidence type="ECO:0000313" key="2">
    <source>
        <dbReference type="EMBL" id="OWJ54096.1"/>
    </source>
</evidence>
<organism evidence="1 3">
    <name type="scientific">Pyrodictium delaneyi</name>
    <dbReference type="NCBI Taxonomy" id="1273541"/>
    <lineage>
        <taxon>Archaea</taxon>
        <taxon>Thermoproteota</taxon>
        <taxon>Thermoprotei</taxon>
        <taxon>Desulfurococcales</taxon>
        <taxon>Pyrodictiaceae</taxon>
        <taxon>Pyrodictium</taxon>
    </lineage>
</organism>
<dbReference type="Proteomes" id="UP000196694">
    <property type="component" value="Unassembled WGS sequence"/>
</dbReference>
<keyword evidence="4" id="KW-1185">Reference proteome</keyword>
<sequence length="197" mass="22462">MKPIEQYANAENEFNKLKSVAIYYLTRMYSKNSAWALTAWPIEKLAGESLEGKYAQTLESLRRNLYHYLSEIGAEWTEVDEETGGFNILLPGTYIEAAKALQTLWLSLHLVYMTSANEPQYTPDITDLYTLYSSYISLAKKLYWIKGITFRQANSWLETAAYIALLIGPVTPDLFETLMLEKPIATIISALTLYMKG</sequence>
<protein>
    <submittedName>
        <fullName evidence="1">Uncharacterized protein</fullName>
    </submittedName>
</protein>
<dbReference type="KEGG" id="pdl:Pyrde_0592"/>
<evidence type="ECO:0000313" key="1">
    <source>
        <dbReference type="EMBL" id="ALL00642.1"/>
    </source>
</evidence>
<dbReference type="GeneID" id="26098927"/>
<dbReference type="EMBL" id="CP013011">
    <property type="protein sequence ID" value="ALL00642.1"/>
    <property type="molecule type" value="Genomic_DNA"/>
</dbReference>
<name>A0A0P0N2P9_9CREN</name>
<evidence type="ECO:0000313" key="4">
    <source>
        <dbReference type="Proteomes" id="UP000196694"/>
    </source>
</evidence>
<reference evidence="2 4" key="2">
    <citation type="submission" date="2017-05" db="EMBL/GenBank/DDBJ databases">
        <title>The draft genome of the hyperthermophilic archaeon 'Pyrodictium delaneyi strain Hulk', an iron and nitrate reducer, reveals the capacity for sulfate reduction.</title>
        <authorList>
            <person name="Demey L.M."/>
            <person name="Miller C."/>
            <person name="Manzella M."/>
            <person name="Reguera G."/>
            <person name="Kashefi K."/>
        </authorList>
    </citation>
    <scope>NUCLEOTIDE SEQUENCE [LARGE SCALE GENOMIC DNA]</scope>
    <source>
        <strain evidence="2 4">Hulk</strain>
    </source>
</reference>
<dbReference type="OrthoDB" id="380573at2157"/>
<evidence type="ECO:0000313" key="3">
    <source>
        <dbReference type="Proteomes" id="UP000058613"/>
    </source>
</evidence>
<proteinExistence type="predicted"/>
<dbReference type="RefSeq" id="WP_055408085.1">
    <property type="nucleotide sequence ID" value="NZ_CP013011.1"/>
</dbReference>
<accession>A0A0P0N2P9</accession>
<gene>
    <name evidence="2" type="ORF">Pdsh_09565</name>
    <name evidence="1" type="ORF">Pyrde_0592</name>
</gene>
<dbReference type="EMBL" id="NCQP01000007">
    <property type="protein sequence ID" value="OWJ54096.1"/>
    <property type="molecule type" value="Genomic_DNA"/>
</dbReference>
<dbReference type="Proteomes" id="UP000058613">
    <property type="component" value="Chromosome"/>
</dbReference>
<dbReference type="AlphaFoldDB" id="A0A0P0N2P9"/>
<reference evidence="1 3" key="1">
    <citation type="submission" date="2015-10" db="EMBL/GenBank/DDBJ databases">
        <title>Complete genome sequence of hyperthermophilic archaeon Pyrodictium delaneyi Su06.</title>
        <authorList>
            <person name="Jung J.-H."/>
            <person name="Lin J."/>
            <person name="Holden J.F."/>
            <person name="Park C.-S."/>
        </authorList>
    </citation>
    <scope>NUCLEOTIDE SEQUENCE [LARGE SCALE GENOMIC DNA]</scope>
    <source>
        <strain evidence="1 3">Su06</strain>
    </source>
</reference>